<dbReference type="Gene3D" id="1.20.1640.10">
    <property type="entry name" value="Multidrug efflux transporter AcrB transmembrane domain"/>
    <property type="match status" value="1"/>
</dbReference>
<evidence type="ECO:0000256" key="11">
    <source>
        <dbReference type="HAMAP-Rule" id="MF_01463"/>
    </source>
</evidence>
<organism evidence="16 17">
    <name type="scientific">Rheinheimera salexigens</name>
    <dbReference type="NCBI Taxonomy" id="1628148"/>
    <lineage>
        <taxon>Bacteria</taxon>
        <taxon>Pseudomonadati</taxon>
        <taxon>Pseudomonadota</taxon>
        <taxon>Gammaproteobacteria</taxon>
        <taxon>Chromatiales</taxon>
        <taxon>Chromatiaceae</taxon>
        <taxon>Rheinheimera</taxon>
    </lineage>
</organism>
<dbReference type="Pfam" id="PF22599">
    <property type="entry name" value="SecDF_P1_head"/>
    <property type="match status" value="1"/>
</dbReference>
<dbReference type="InterPro" id="IPR054384">
    <property type="entry name" value="SecDF_P1_head"/>
</dbReference>
<dbReference type="InterPro" id="IPR048634">
    <property type="entry name" value="SecD_SecF_C"/>
</dbReference>
<evidence type="ECO:0000313" key="17">
    <source>
        <dbReference type="Proteomes" id="UP000242258"/>
    </source>
</evidence>
<keyword evidence="5 11" id="KW-0653">Protein transport</keyword>
<dbReference type="GO" id="GO:0005886">
    <property type="term" value="C:plasma membrane"/>
    <property type="evidence" value="ECO:0007669"/>
    <property type="project" value="UniProtKB-SubCell"/>
</dbReference>
<dbReference type="SUPFAM" id="SSF82866">
    <property type="entry name" value="Multidrug efflux transporter AcrB transmembrane domain"/>
    <property type="match status" value="1"/>
</dbReference>
<reference evidence="17" key="1">
    <citation type="submission" date="2016-09" db="EMBL/GenBank/DDBJ databases">
        <authorList>
            <person name="Wan X."/>
            <person name="Hou S."/>
        </authorList>
    </citation>
    <scope>NUCLEOTIDE SEQUENCE [LARGE SCALE GENOMIC DNA]</scope>
    <source>
        <strain evidence="17">KH87</strain>
    </source>
</reference>
<dbReference type="Pfam" id="PF07549">
    <property type="entry name" value="Sec_GG"/>
    <property type="match status" value="1"/>
</dbReference>
<dbReference type="RefSeq" id="WP_070050354.1">
    <property type="nucleotide sequence ID" value="NZ_CBCSDO010000002.1"/>
</dbReference>
<dbReference type="InterPro" id="IPR048631">
    <property type="entry name" value="SecD_1st"/>
</dbReference>
<dbReference type="Proteomes" id="UP000242258">
    <property type="component" value="Unassembled WGS sequence"/>
</dbReference>
<gene>
    <name evidence="11" type="primary">secD</name>
    <name evidence="16" type="ORF">BI198_15305</name>
</gene>
<feature type="domain" description="SecDF P1 head subdomain" evidence="15">
    <location>
        <begin position="305"/>
        <end position="433"/>
    </location>
</feature>
<dbReference type="InterPro" id="IPR055344">
    <property type="entry name" value="SecD_SecF_C_bact"/>
</dbReference>
<dbReference type="InterPro" id="IPR005791">
    <property type="entry name" value="SecD"/>
</dbReference>
<dbReference type="PRINTS" id="PR00702">
    <property type="entry name" value="ACRIFLAVINRP"/>
</dbReference>
<comment type="subcellular location">
    <subcellularLocation>
        <location evidence="1 11">Cell membrane</location>
        <topology evidence="1 11">Multi-pass membrane protein</topology>
    </subcellularLocation>
</comment>
<dbReference type="NCBIfam" id="TIGR01129">
    <property type="entry name" value="secD"/>
    <property type="match status" value="1"/>
</dbReference>
<dbReference type="STRING" id="1628148.BI198_15305"/>
<comment type="subunit">
    <text evidence="11">Forms a complex with SecF. Part of the essential Sec protein translocation apparatus which comprises SecA, SecYEG and auxiliary proteins SecDF-YajC and YidC.</text>
</comment>
<dbReference type="FunFam" id="1.20.1640.10:FF:000004">
    <property type="entry name" value="Protein translocase subunit SecD"/>
    <property type="match status" value="1"/>
</dbReference>
<dbReference type="Gene3D" id="3.30.1360.200">
    <property type="match status" value="1"/>
</dbReference>
<comment type="similarity">
    <text evidence="9 11">Belongs to the SecD/SecF family. SecD subfamily.</text>
</comment>
<comment type="function">
    <text evidence="11">Part of the Sec protein translocase complex. Interacts with the SecYEG preprotein conducting channel. SecDF uses the proton motive force (PMF) to complete protein translocation after the ATP-dependent function of SecA.</text>
</comment>
<evidence type="ECO:0000256" key="7">
    <source>
        <dbReference type="ARBA" id="ARBA00023010"/>
    </source>
</evidence>
<feature type="domain" description="SecD export protein N-terminal TM" evidence="13">
    <location>
        <begin position="2"/>
        <end position="103"/>
    </location>
</feature>
<dbReference type="FunFam" id="3.30.70.3400:FF:000003">
    <property type="entry name" value="Preprotein translocase subunit SecD"/>
    <property type="match status" value="1"/>
</dbReference>
<feature type="transmembrane region" description="Helical" evidence="11">
    <location>
        <begin position="551"/>
        <end position="573"/>
    </location>
</feature>
<evidence type="ECO:0000256" key="3">
    <source>
        <dbReference type="ARBA" id="ARBA00022475"/>
    </source>
</evidence>
<dbReference type="PANTHER" id="PTHR30081:SF1">
    <property type="entry name" value="PROTEIN TRANSLOCASE SUBUNIT SECD"/>
    <property type="match status" value="1"/>
</dbReference>
<dbReference type="InterPro" id="IPR022646">
    <property type="entry name" value="SecD/SecF_CS"/>
</dbReference>
<dbReference type="InterPro" id="IPR022813">
    <property type="entry name" value="SecD/SecF_arch_bac"/>
</dbReference>
<evidence type="ECO:0000313" key="16">
    <source>
        <dbReference type="EMBL" id="OEY70773.1"/>
    </source>
</evidence>
<dbReference type="EMBL" id="MKEK01000001">
    <property type="protein sequence ID" value="OEY70773.1"/>
    <property type="molecule type" value="Genomic_DNA"/>
</dbReference>
<feature type="transmembrane region" description="Helical" evidence="11">
    <location>
        <begin position="7"/>
        <end position="25"/>
    </location>
</feature>
<dbReference type="FunFam" id="3.30.1360.200:FF:000001">
    <property type="entry name" value="Protein translocase subunit SecD"/>
    <property type="match status" value="1"/>
</dbReference>
<evidence type="ECO:0000259" key="15">
    <source>
        <dbReference type="Pfam" id="PF22599"/>
    </source>
</evidence>
<dbReference type="HAMAP" id="MF_01463_B">
    <property type="entry name" value="SecD_B"/>
    <property type="match status" value="1"/>
</dbReference>
<evidence type="ECO:0000259" key="14">
    <source>
        <dbReference type="Pfam" id="PF21760"/>
    </source>
</evidence>
<dbReference type="OrthoDB" id="9805019at2"/>
<dbReference type="GO" id="GO:0015450">
    <property type="term" value="F:protein-transporting ATPase activity"/>
    <property type="evidence" value="ECO:0007669"/>
    <property type="project" value="InterPro"/>
</dbReference>
<dbReference type="GO" id="GO:0065002">
    <property type="term" value="P:intracellular protein transmembrane transport"/>
    <property type="evidence" value="ECO:0007669"/>
    <property type="project" value="UniProtKB-UniRule"/>
</dbReference>
<dbReference type="NCBIfam" id="TIGR00916">
    <property type="entry name" value="2A0604s01"/>
    <property type="match status" value="1"/>
</dbReference>
<evidence type="ECO:0000256" key="6">
    <source>
        <dbReference type="ARBA" id="ARBA00022989"/>
    </source>
</evidence>
<keyword evidence="4 11" id="KW-0812">Transmembrane</keyword>
<proteinExistence type="inferred from homology"/>
<dbReference type="Pfam" id="PF02355">
    <property type="entry name" value="SecD_SecF_C"/>
    <property type="match status" value="1"/>
</dbReference>
<dbReference type="PANTHER" id="PTHR30081">
    <property type="entry name" value="PROTEIN-EXPORT MEMBRANE PROTEIN SEC"/>
    <property type="match status" value="1"/>
</dbReference>
<sequence length="617" mass="67092">MLNKNPLWRYVLVIGVLLAALIYALPNLYPEDPALNISATRGGVVSEQIRADLERSFDQANISAKSVVLEQGQLLARFNTTEDQLQAREIATEKLGDNYVTALNLAPATPAWLNAIGASPMKLGLDLRGGVHFLMAVDMKAAIDKNLNDMEQTFRADLREDKIRYRNVQADLANGYVKVTMRNAEDLAAAQAALKKRDRELVFTPSAEEFTVHASISEIRLKEIQEYALEQNITIIRNRVNEIGVAEPLVQRQGADRIVVQLPGVQDTAKAKEILGATATLEFRLVDTDADLGAALEGRIPPGTELFYSRDGRPVLLEKRIMLTGEHITGASSSFDEYSRPQVSIKLDAKGGNMLSTATRDAIGRRMASVFIEYKPSDELDAKGNPILVKNQEVINDATIQARLGRDFRITGIDSPGEAQNLSTLLRAGALLAPIQIIEERTIGPSLGKENIELGTTAIMWGMVAVLIFMVIYYKAFGLVANVALVANLVLIVGVMSMIPGATLTLPGMAGIVLTVGMAVDANVLIFERIREELLDGRSVQQAIHHGYDRAFATITDSNITTLLVALILFGIGTGPVKGFAVTLAIGILTSIFTAVVGTRLLVNLFWGGRRVQSLPI</sequence>
<evidence type="ECO:0000256" key="2">
    <source>
        <dbReference type="ARBA" id="ARBA00022448"/>
    </source>
</evidence>
<evidence type="ECO:0000256" key="5">
    <source>
        <dbReference type="ARBA" id="ARBA00022927"/>
    </source>
</evidence>
<keyword evidence="6 11" id="KW-1133">Transmembrane helix</keyword>
<keyword evidence="3 11" id="KW-1003">Cell membrane</keyword>
<comment type="caution">
    <text evidence="16">The sequence shown here is derived from an EMBL/GenBank/DDBJ whole genome shotgun (WGS) entry which is preliminary data.</text>
</comment>
<evidence type="ECO:0000256" key="10">
    <source>
        <dbReference type="ARBA" id="ARBA00068220"/>
    </source>
</evidence>
<dbReference type="AlphaFoldDB" id="A0A1E7Q9N9"/>
<evidence type="ECO:0000259" key="13">
    <source>
        <dbReference type="Pfam" id="PF13721"/>
    </source>
</evidence>
<dbReference type="InterPro" id="IPR027398">
    <property type="entry name" value="SecD-TM"/>
</dbReference>
<dbReference type="Gene3D" id="3.30.70.3400">
    <property type="match status" value="2"/>
</dbReference>
<keyword evidence="2 11" id="KW-0813">Transport</keyword>
<evidence type="ECO:0000256" key="9">
    <source>
        <dbReference type="ARBA" id="ARBA00060774"/>
    </source>
</evidence>
<feature type="transmembrane region" description="Helical" evidence="11">
    <location>
        <begin position="579"/>
        <end position="603"/>
    </location>
</feature>
<feature type="transmembrane region" description="Helical" evidence="11">
    <location>
        <begin position="454"/>
        <end position="474"/>
    </location>
</feature>
<evidence type="ECO:0000256" key="4">
    <source>
        <dbReference type="ARBA" id="ARBA00022692"/>
    </source>
</evidence>
<dbReference type="Pfam" id="PF13721">
    <property type="entry name" value="SecD-TM1"/>
    <property type="match status" value="1"/>
</dbReference>
<keyword evidence="8 11" id="KW-0472">Membrane</keyword>
<evidence type="ECO:0000256" key="8">
    <source>
        <dbReference type="ARBA" id="ARBA00023136"/>
    </source>
</evidence>
<dbReference type="GO" id="GO:0043952">
    <property type="term" value="P:protein transport by the Sec complex"/>
    <property type="evidence" value="ECO:0007669"/>
    <property type="project" value="UniProtKB-UniRule"/>
</dbReference>
<dbReference type="GO" id="GO:0006605">
    <property type="term" value="P:protein targeting"/>
    <property type="evidence" value="ECO:0007669"/>
    <property type="project" value="UniProtKB-UniRule"/>
</dbReference>
<feature type="domain" description="Protein export membrane protein SecD/SecF C-terminal" evidence="12">
    <location>
        <begin position="435"/>
        <end position="596"/>
    </location>
</feature>
<feature type="domain" description="Protein translocase subunit SecDF P1" evidence="14">
    <location>
        <begin position="229"/>
        <end position="287"/>
    </location>
</feature>
<protein>
    <recommendedName>
        <fullName evidence="10 11">Protein translocase subunit SecD</fullName>
    </recommendedName>
</protein>
<evidence type="ECO:0000256" key="1">
    <source>
        <dbReference type="ARBA" id="ARBA00004651"/>
    </source>
</evidence>
<keyword evidence="17" id="KW-1185">Reference proteome</keyword>
<name>A0A1E7Q9N9_9GAMM</name>
<accession>A0A1E7Q9N9</accession>
<keyword evidence="7 11" id="KW-0811">Translocation</keyword>
<dbReference type="InterPro" id="IPR001036">
    <property type="entry name" value="Acrflvin-R"/>
</dbReference>
<evidence type="ECO:0000259" key="12">
    <source>
        <dbReference type="Pfam" id="PF02355"/>
    </source>
</evidence>
<dbReference type="Pfam" id="PF21760">
    <property type="entry name" value="SecD_1st"/>
    <property type="match status" value="1"/>
</dbReference>
<feature type="transmembrane region" description="Helical" evidence="11">
    <location>
        <begin position="508"/>
        <end position="530"/>
    </location>
</feature>
<feature type="transmembrane region" description="Helical" evidence="11">
    <location>
        <begin position="479"/>
        <end position="502"/>
    </location>
</feature>